<evidence type="ECO:0000256" key="4">
    <source>
        <dbReference type="ARBA" id="ARBA00022500"/>
    </source>
</evidence>
<dbReference type="InterPro" id="IPR012826">
    <property type="entry name" value="FliN"/>
</dbReference>
<dbReference type="Proteomes" id="UP000000628">
    <property type="component" value="Chromosome"/>
</dbReference>
<keyword evidence="5" id="KW-0283">Flagellar rotation</keyword>
<evidence type="ECO:0000256" key="1">
    <source>
        <dbReference type="ARBA" id="ARBA00004413"/>
    </source>
</evidence>
<evidence type="ECO:0000256" key="7">
    <source>
        <dbReference type="SAM" id="MobiDB-lite"/>
    </source>
</evidence>
<dbReference type="Pfam" id="PF01052">
    <property type="entry name" value="FliMN_C"/>
    <property type="match status" value="1"/>
</dbReference>
<dbReference type="GO" id="GO:0006935">
    <property type="term" value="P:chemotaxis"/>
    <property type="evidence" value="ECO:0007669"/>
    <property type="project" value="UniProtKB-KW"/>
</dbReference>
<dbReference type="EMBL" id="CP001706">
    <property type="protein sequence ID" value="ACV09651.1"/>
    <property type="molecule type" value="Genomic_DNA"/>
</dbReference>
<dbReference type="GO" id="GO:0005886">
    <property type="term" value="C:plasma membrane"/>
    <property type="evidence" value="ECO:0007669"/>
    <property type="project" value="UniProtKB-SubCell"/>
</dbReference>
<dbReference type="InterPro" id="IPR001543">
    <property type="entry name" value="FliN-like_C"/>
</dbReference>
<organism evidence="9 10">
    <name type="scientific">Jonesia denitrificans (strain ATCC 14870 / DSM 20603 / BCRC 15368 / CIP 55.134 / JCM 11481 / NBRC 15587 / NCTC 10816 / Prevot 55134)</name>
    <name type="common">Listeria denitrificans</name>
    <dbReference type="NCBI Taxonomy" id="471856"/>
    <lineage>
        <taxon>Bacteria</taxon>
        <taxon>Bacillati</taxon>
        <taxon>Actinomycetota</taxon>
        <taxon>Actinomycetes</taxon>
        <taxon>Micrococcales</taxon>
        <taxon>Jonesiaceae</taxon>
        <taxon>Jonesia</taxon>
    </lineage>
</organism>
<comment type="subcellular location">
    <subcellularLocation>
        <location evidence="1">Cell membrane</location>
        <topology evidence="1">Peripheral membrane protein</topology>
        <orientation evidence="1">Cytoplasmic side</orientation>
    </subcellularLocation>
</comment>
<evidence type="ECO:0000256" key="6">
    <source>
        <dbReference type="ARBA" id="ARBA00023136"/>
    </source>
</evidence>
<sequence length="259" mass="27452">MVTLQTFQDSANALVELIPHATPLHAALSPVPPAADATEGMVTYGYQLVGSTHYAFGLYLGQGIIDALSDSSEQINTRAAVRPALEAAAQHFGQGIINDLDEAPSLTEGIAPVSFTLKSGDSTVGWITFHNREDVPVEKPSPAASARTAQAEPSAPSPTEPEIRPFTPPMMGSGTGDDKLRLLYDVEMTLTVEIGRAKLPVRQVLDLTPGSIVELDRVAGAPADLLVNGHLVARGEVVVVDEDYGLRVTEIIDTTEVFS</sequence>
<dbReference type="GO" id="GO:0003774">
    <property type="term" value="F:cytoskeletal motor activity"/>
    <property type="evidence" value="ECO:0007669"/>
    <property type="project" value="InterPro"/>
</dbReference>
<dbReference type="STRING" id="471856.Jden_2013"/>
<dbReference type="InterPro" id="IPR036429">
    <property type="entry name" value="SpoA-like_sf"/>
</dbReference>
<feature type="domain" description="Flagellar motor switch protein FliN-like C-terminal" evidence="8">
    <location>
        <begin position="182"/>
        <end position="253"/>
    </location>
</feature>
<evidence type="ECO:0000256" key="2">
    <source>
        <dbReference type="ARBA" id="ARBA00009226"/>
    </source>
</evidence>
<dbReference type="NCBIfam" id="TIGR02480">
    <property type="entry name" value="fliN"/>
    <property type="match status" value="1"/>
</dbReference>
<feature type="region of interest" description="Disordered" evidence="7">
    <location>
        <begin position="135"/>
        <end position="174"/>
    </location>
</feature>
<dbReference type="PANTHER" id="PTHR43484:SF1">
    <property type="entry name" value="FLAGELLAR MOTOR SWITCH PROTEIN FLIN"/>
    <property type="match status" value="1"/>
</dbReference>
<evidence type="ECO:0000313" key="9">
    <source>
        <dbReference type="EMBL" id="ACV09651.1"/>
    </source>
</evidence>
<name>C7R0I7_JONDD</name>
<protein>
    <submittedName>
        <fullName evidence="9">Flagellar motor switch protein FliN</fullName>
    </submittedName>
</protein>
<comment type="similarity">
    <text evidence="2">Belongs to the FliN/MopA/SpaO family.</text>
</comment>
<gene>
    <name evidence="9" type="ordered locus">Jden_2013</name>
</gene>
<dbReference type="GO" id="GO:0071973">
    <property type="term" value="P:bacterial-type flagellum-dependent cell motility"/>
    <property type="evidence" value="ECO:0007669"/>
    <property type="project" value="InterPro"/>
</dbReference>
<dbReference type="RefSeq" id="WP_015772279.1">
    <property type="nucleotide sequence ID" value="NC_013174.1"/>
</dbReference>
<keyword evidence="3" id="KW-1003">Cell membrane</keyword>
<dbReference type="GO" id="GO:0009425">
    <property type="term" value="C:bacterial-type flagellum basal body"/>
    <property type="evidence" value="ECO:0007669"/>
    <property type="project" value="InterPro"/>
</dbReference>
<reference evidence="9 10" key="1">
    <citation type="journal article" date="2009" name="Stand. Genomic Sci.">
        <title>Complete genome sequence of Jonesia denitrificans type strain (Prevot 55134).</title>
        <authorList>
            <person name="Pukall R."/>
            <person name="Gehrich-Schroter G."/>
            <person name="Lapidus A."/>
            <person name="Nolan M."/>
            <person name="Glavina Del Rio T."/>
            <person name="Lucas S."/>
            <person name="Chen F."/>
            <person name="Tice H."/>
            <person name="Pitluck S."/>
            <person name="Cheng J.F."/>
            <person name="Copeland A."/>
            <person name="Saunders E."/>
            <person name="Brettin T."/>
            <person name="Detter J.C."/>
            <person name="Bruce D."/>
            <person name="Goodwin L."/>
            <person name="Pati A."/>
            <person name="Ivanova N."/>
            <person name="Mavromatis K."/>
            <person name="Ovchinnikova G."/>
            <person name="Chen A."/>
            <person name="Palaniappan K."/>
            <person name="Land M."/>
            <person name="Hauser L."/>
            <person name="Chang Y.J."/>
            <person name="Jeffries C.D."/>
            <person name="Chain P."/>
            <person name="Goker M."/>
            <person name="Bristow J."/>
            <person name="Eisen J.A."/>
            <person name="Markowitz V."/>
            <person name="Hugenholtz P."/>
            <person name="Kyrpides N.C."/>
            <person name="Klenk H.P."/>
            <person name="Han C."/>
        </authorList>
    </citation>
    <scope>NUCLEOTIDE SEQUENCE [LARGE SCALE GENOMIC DNA]</scope>
    <source>
        <strain evidence="10">ATCC 14870 / DSM 20603 / BCRC 15368 / CIP 55.134 / JCM 11481 / NBRC 15587 / NCTC 10816 / Prevot 55134</strain>
    </source>
</reference>
<keyword evidence="4" id="KW-0145">Chemotaxis</keyword>
<keyword evidence="10" id="KW-1185">Reference proteome</keyword>
<evidence type="ECO:0000313" key="10">
    <source>
        <dbReference type="Proteomes" id="UP000000628"/>
    </source>
</evidence>
<evidence type="ECO:0000256" key="5">
    <source>
        <dbReference type="ARBA" id="ARBA00022779"/>
    </source>
</evidence>
<keyword evidence="6" id="KW-0472">Membrane</keyword>
<dbReference type="AlphaFoldDB" id="C7R0I7"/>
<proteinExistence type="inferred from homology"/>
<dbReference type="InterPro" id="IPR051469">
    <property type="entry name" value="FliN/MopA/SpaO"/>
</dbReference>
<dbReference type="SUPFAM" id="SSF101801">
    <property type="entry name" value="Surface presentation of antigens (SPOA)"/>
    <property type="match status" value="1"/>
</dbReference>
<dbReference type="KEGG" id="jde:Jden_2013"/>
<dbReference type="PANTHER" id="PTHR43484">
    <property type="match status" value="1"/>
</dbReference>
<accession>C7R0I7</accession>
<keyword evidence="9" id="KW-0969">Cilium</keyword>
<dbReference type="Gene3D" id="2.30.330.10">
    <property type="entry name" value="SpoA-like"/>
    <property type="match status" value="1"/>
</dbReference>
<dbReference type="PRINTS" id="PR00956">
    <property type="entry name" value="FLGMOTORFLIN"/>
</dbReference>
<keyword evidence="9" id="KW-0282">Flagellum</keyword>
<evidence type="ECO:0000259" key="8">
    <source>
        <dbReference type="Pfam" id="PF01052"/>
    </source>
</evidence>
<dbReference type="InterPro" id="IPR001172">
    <property type="entry name" value="FliN_T3SS_HrcQb"/>
</dbReference>
<dbReference type="eggNOG" id="COG1886">
    <property type="taxonomic scope" value="Bacteria"/>
</dbReference>
<dbReference type="HOGENOM" id="CLU_097058_0_0_11"/>
<keyword evidence="9" id="KW-0966">Cell projection</keyword>
<evidence type="ECO:0000256" key="3">
    <source>
        <dbReference type="ARBA" id="ARBA00022475"/>
    </source>
</evidence>